<reference evidence="7" key="1">
    <citation type="submission" date="2023-01" db="EMBL/GenBank/DDBJ databases">
        <title>Whole genome sequence of Paucibacter sp. S2-9 isolated from pond sediment.</title>
        <authorList>
            <person name="Jung J.Y."/>
        </authorList>
    </citation>
    <scope>NUCLEOTIDE SEQUENCE</scope>
    <source>
        <strain evidence="7">S2-9</strain>
    </source>
</reference>
<dbReference type="Pfam" id="PF00881">
    <property type="entry name" value="Nitroreductase"/>
    <property type="match status" value="1"/>
</dbReference>
<dbReference type="PANTHER" id="PTHR43543:SF1">
    <property type="entry name" value="MALONIC SEMIALDEHYDE REDUCTASE RUTE-RELATED"/>
    <property type="match status" value="1"/>
</dbReference>
<organism evidence="7 8">
    <name type="scientific">Paucibacter sediminis</name>
    <dbReference type="NCBI Taxonomy" id="3019553"/>
    <lineage>
        <taxon>Bacteria</taxon>
        <taxon>Pseudomonadati</taxon>
        <taxon>Pseudomonadota</taxon>
        <taxon>Betaproteobacteria</taxon>
        <taxon>Burkholderiales</taxon>
        <taxon>Sphaerotilaceae</taxon>
        <taxon>Roseateles</taxon>
    </lineage>
</organism>
<evidence type="ECO:0000256" key="1">
    <source>
        <dbReference type="ARBA" id="ARBA00022630"/>
    </source>
</evidence>
<comment type="cofactor">
    <cofactor evidence="5">
        <name>FMN</name>
        <dbReference type="ChEBI" id="CHEBI:58210"/>
    </cofactor>
</comment>
<comment type="similarity">
    <text evidence="5">Belongs to the nitroreductase family. HadB/RutE subfamily.</text>
</comment>
<sequence length="205" mass="22598">MSRPPRLDDSAFDQLLRRARSQNRWLDRPVAPELLRELYELMKMGPTSMNCAPARLVFVCSAAARARLLPLVSPGNVEKVRTAPVTVLIGTAQRFQERLPQLFPHRPEARRQFDDNAALAESTALRNATLQGAYLMLAARGLGLDVGPLSGFDAAAVTAEFFTPEPTFAGDAVEANFLCNLGYGDPAGLFERLPRLRFEQACKVL</sequence>
<evidence type="ECO:0000256" key="2">
    <source>
        <dbReference type="ARBA" id="ARBA00022643"/>
    </source>
</evidence>
<dbReference type="EMBL" id="CP116346">
    <property type="protein sequence ID" value="WIT14336.1"/>
    <property type="molecule type" value="Genomic_DNA"/>
</dbReference>
<dbReference type="Proteomes" id="UP001177769">
    <property type="component" value="Chromosome"/>
</dbReference>
<evidence type="ECO:0000259" key="6">
    <source>
        <dbReference type="Pfam" id="PF00881"/>
    </source>
</evidence>
<evidence type="ECO:0000256" key="3">
    <source>
        <dbReference type="ARBA" id="ARBA00022857"/>
    </source>
</evidence>
<dbReference type="KEGG" id="pais:PFX98_12140"/>
<evidence type="ECO:0000313" key="8">
    <source>
        <dbReference type="Proteomes" id="UP001177769"/>
    </source>
</evidence>
<name>A0AA95NQH7_9BURK</name>
<evidence type="ECO:0000256" key="5">
    <source>
        <dbReference type="HAMAP-Rule" id="MF_01204"/>
    </source>
</evidence>
<dbReference type="InterPro" id="IPR029479">
    <property type="entry name" value="Nitroreductase"/>
</dbReference>
<accession>A0AA95NQH7</accession>
<proteinExistence type="inferred from homology"/>
<keyword evidence="2 5" id="KW-0288">FMN</keyword>
<gene>
    <name evidence="7" type="ORF">PFX98_12140</name>
</gene>
<keyword evidence="5" id="KW-0520">NAD</keyword>
<evidence type="ECO:0000256" key="4">
    <source>
        <dbReference type="ARBA" id="ARBA00023002"/>
    </source>
</evidence>
<evidence type="ECO:0000313" key="7">
    <source>
        <dbReference type="EMBL" id="WIT14336.1"/>
    </source>
</evidence>
<keyword evidence="3 5" id="KW-0521">NADP</keyword>
<dbReference type="CDD" id="cd02148">
    <property type="entry name" value="RutE-like"/>
    <property type="match status" value="1"/>
</dbReference>
<keyword evidence="1 5" id="KW-0285">Flavoprotein</keyword>
<dbReference type="GO" id="GO:0016491">
    <property type="term" value="F:oxidoreductase activity"/>
    <property type="evidence" value="ECO:0007669"/>
    <property type="project" value="UniProtKB-UniRule"/>
</dbReference>
<dbReference type="InterPro" id="IPR000415">
    <property type="entry name" value="Nitroreductase-like"/>
</dbReference>
<dbReference type="InterPro" id="IPR023936">
    <property type="entry name" value="RutE-like"/>
</dbReference>
<keyword evidence="4 5" id="KW-0560">Oxidoreductase</keyword>
<dbReference type="Gene3D" id="3.40.109.10">
    <property type="entry name" value="NADH Oxidase"/>
    <property type="match status" value="1"/>
</dbReference>
<keyword evidence="8" id="KW-1185">Reference proteome</keyword>
<dbReference type="PANTHER" id="PTHR43543">
    <property type="entry name" value="MALONIC SEMIALDEHYDE REDUCTASE RUTE-RELATED"/>
    <property type="match status" value="1"/>
</dbReference>
<dbReference type="EC" id="1.-.-.-" evidence="5"/>
<feature type="domain" description="Nitroreductase" evidence="6">
    <location>
        <begin position="18"/>
        <end position="161"/>
    </location>
</feature>
<dbReference type="AlphaFoldDB" id="A0AA95NQH7"/>
<protein>
    <recommendedName>
        <fullName evidence="5">Putative NADH dehydrogenase/NAD(P)H nitroreductase PFX98_12140</fullName>
        <ecNumber evidence="5">1.-.-.-</ecNumber>
    </recommendedName>
</protein>
<dbReference type="RefSeq" id="WP_285235465.1">
    <property type="nucleotide sequence ID" value="NZ_CP116346.1"/>
</dbReference>
<dbReference type="NCBIfam" id="NF003768">
    <property type="entry name" value="PRK05365.1"/>
    <property type="match status" value="1"/>
</dbReference>
<dbReference type="InterPro" id="IPR050461">
    <property type="entry name" value="Nitroreductase_HadB/RutE"/>
</dbReference>
<dbReference type="HAMAP" id="MF_01204">
    <property type="entry name" value="Oxidoreductase_RutE_HadB"/>
    <property type="match status" value="1"/>
</dbReference>
<dbReference type="SUPFAM" id="SSF55469">
    <property type="entry name" value="FMN-dependent nitroreductase-like"/>
    <property type="match status" value="1"/>
</dbReference>